<dbReference type="Proteomes" id="UP000037931">
    <property type="component" value="Unassembled WGS sequence"/>
</dbReference>
<dbReference type="PATRIC" id="fig|50340.43.peg.5629"/>
<dbReference type="SUPFAM" id="SSF46689">
    <property type="entry name" value="Homeodomain-like"/>
    <property type="match status" value="1"/>
</dbReference>
<comment type="caution">
    <text evidence="2">The sequence shown here is derived from an EMBL/GenBank/DDBJ whole genome shotgun (WGS) entry which is preliminary data.</text>
</comment>
<evidence type="ECO:0000313" key="3">
    <source>
        <dbReference type="Proteomes" id="UP000037931"/>
    </source>
</evidence>
<dbReference type="STRING" id="50340.PF66_02259"/>
<sequence length="150" mass="17120">MSNGELFESGEVDKLDPDKVLAHMSDAVVLARWEGTLTEMAGIAENKLRQVLPDKLDEAPNIARAVVYAICETMGGSVVYIPRGEVLRRALRDAEIFQAWREKNIRPDKLAREFNLSSQAIYEIISRQRVLHRQQEPDLFGYDDTPKRLH</sequence>
<evidence type="ECO:0000313" key="2">
    <source>
        <dbReference type="EMBL" id="KPA91376.1"/>
    </source>
</evidence>
<dbReference type="AlphaFoldDB" id="A0A0N0E4K3"/>
<dbReference type="InterPro" id="IPR014875">
    <property type="entry name" value="Mor_transcription_activator"/>
</dbReference>
<reference evidence="2 3" key="1">
    <citation type="journal article" date="2015" name="PLoS ONE">
        <title>Rice-Infecting Pseudomonas Genomes Are Highly Accessorized and Harbor Multiple Putative Virulence Mechanisms to Cause Sheath Brown Rot.</title>
        <authorList>
            <person name="Quibod I.L."/>
            <person name="Grande G."/>
            <person name="Oreiro E.G."/>
            <person name="Borja F.N."/>
            <person name="Dossa G.S."/>
            <person name="Mauleon R."/>
            <person name="Cruz C.V."/>
            <person name="Oliva R."/>
        </authorList>
    </citation>
    <scope>NUCLEOTIDE SEQUENCE [LARGE SCALE GENOMIC DNA]</scope>
    <source>
        <strain evidence="2 3">IRRI 6609</strain>
    </source>
</reference>
<gene>
    <name evidence="2" type="ORF">PF66_02259</name>
</gene>
<accession>A0A0N0E4K3</accession>
<keyword evidence="3" id="KW-1185">Reference proteome</keyword>
<dbReference type="EMBL" id="JSYZ01000007">
    <property type="protein sequence ID" value="KPA91376.1"/>
    <property type="molecule type" value="Genomic_DNA"/>
</dbReference>
<dbReference type="PANTHER" id="PTHR37812:SF1">
    <property type="entry name" value="MU-LIKE PROPHAGE FLUMU PROTEIN C"/>
    <property type="match status" value="1"/>
</dbReference>
<feature type="domain" description="Mor transcription activator" evidence="1">
    <location>
        <begin position="32"/>
        <end position="135"/>
    </location>
</feature>
<dbReference type="InterPro" id="IPR009057">
    <property type="entry name" value="Homeodomain-like_sf"/>
</dbReference>
<dbReference type="OrthoDB" id="6387485at2"/>
<protein>
    <recommendedName>
        <fullName evidence="1">Mor transcription activator domain-containing protein</fullName>
    </recommendedName>
</protein>
<name>A0A0N0E4K3_9PSED</name>
<dbReference type="PANTHER" id="PTHR37812">
    <property type="entry name" value="MU-LIKE PROPHAGE FLUMU PROTEIN C"/>
    <property type="match status" value="1"/>
</dbReference>
<dbReference type="RefSeq" id="WP_054062699.1">
    <property type="nucleotide sequence ID" value="NZ_JSYZ01000007.1"/>
</dbReference>
<dbReference type="Gene3D" id="1.10.10.60">
    <property type="entry name" value="Homeodomain-like"/>
    <property type="match status" value="1"/>
</dbReference>
<proteinExistence type="predicted"/>
<organism evidence="2 3">
    <name type="scientific">Pseudomonas asplenii</name>
    <dbReference type="NCBI Taxonomy" id="53407"/>
    <lineage>
        <taxon>Bacteria</taxon>
        <taxon>Pseudomonadati</taxon>
        <taxon>Pseudomonadota</taxon>
        <taxon>Gammaproteobacteria</taxon>
        <taxon>Pseudomonadales</taxon>
        <taxon>Pseudomonadaceae</taxon>
        <taxon>Pseudomonas</taxon>
    </lineage>
</organism>
<evidence type="ECO:0000259" key="1">
    <source>
        <dbReference type="Pfam" id="PF08765"/>
    </source>
</evidence>
<dbReference type="InterPro" id="IPR052411">
    <property type="entry name" value="c-mor_Regulatory_Protein"/>
</dbReference>
<dbReference type="Pfam" id="PF08765">
    <property type="entry name" value="Mor"/>
    <property type="match status" value="1"/>
</dbReference>